<dbReference type="RefSeq" id="WP_010473723.1">
    <property type="nucleotide sequence ID" value="NZ_CP095474.1"/>
</dbReference>
<gene>
    <name evidence="1" type="ORF">MW084_11850</name>
</gene>
<evidence type="ECO:0000313" key="2">
    <source>
        <dbReference type="Proteomes" id="UP001056383"/>
    </source>
</evidence>
<evidence type="ECO:0000313" key="1">
    <source>
        <dbReference type="EMBL" id="URN16517.1"/>
    </source>
</evidence>
<reference evidence="1" key="1">
    <citation type="submission" date="2022-04" db="EMBL/GenBank/DDBJ databases">
        <title>Systematic whole-genome sequencing reveals an unexpected diversity among actinomycetoma pathogens and provides insights into their antibacterial susceptibilities.</title>
        <authorList>
            <person name="Watson A.K."/>
            <person name="Kepplinger B."/>
            <person name="Bakhiet S.M."/>
            <person name="Mhmoud N.A."/>
            <person name="Chapman J."/>
            <person name="Allenby N."/>
            <person name="Mickiewicz K."/>
            <person name="Goodfellow M."/>
            <person name="Fahal A.H."/>
            <person name="Errington J."/>
        </authorList>
    </citation>
    <scope>NUCLEOTIDE SEQUENCE</scope>
    <source>
        <strain evidence="1">SD 504</strain>
    </source>
</reference>
<accession>A0ABY4TI88</accession>
<dbReference type="EMBL" id="CP095474">
    <property type="protein sequence ID" value="URN16517.1"/>
    <property type="molecule type" value="Genomic_DNA"/>
</dbReference>
<name>A0ABY4TI88_9ACTN</name>
<proteinExistence type="predicted"/>
<keyword evidence="2" id="KW-1185">Reference proteome</keyword>
<protein>
    <submittedName>
        <fullName evidence="1">Cold shock domain-containing protein</fullName>
    </submittedName>
</protein>
<sequence>MVTATVRAWREEEGWGVPDCPQASGGRWGHCFAVELPGFHPLSPGLRVEPEWRASGFRQDGYDYRAVRIVPRAGDDG</sequence>
<dbReference type="Proteomes" id="UP001056383">
    <property type="component" value="Chromosome"/>
</dbReference>
<organism evidence="1 2">
    <name type="scientific">Streptomyces sudanensis</name>
    <dbReference type="NCBI Taxonomy" id="436397"/>
    <lineage>
        <taxon>Bacteria</taxon>
        <taxon>Bacillati</taxon>
        <taxon>Actinomycetota</taxon>
        <taxon>Actinomycetes</taxon>
        <taxon>Kitasatosporales</taxon>
        <taxon>Streptomycetaceae</taxon>
        <taxon>Streptomyces</taxon>
    </lineage>
</organism>